<dbReference type="GO" id="GO:0016881">
    <property type="term" value="F:acid-amino acid ligase activity"/>
    <property type="evidence" value="ECO:0007669"/>
    <property type="project" value="TreeGrafter"/>
</dbReference>
<dbReference type="Pfam" id="PF23571">
    <property type="entry name" value="GH3_M"/>
    <property type="match status" value="1"/>
</dbReference>
<dbReference type="InterPro" id="IPR055377">
    <property type="entry name" value="GH3_M"/>
</dbReference>
<sequence length="583" mass="64786">MATVEANSAEISQQVAALPEKMNLSLLRIIRDNFNTQYASQVASLAEFRDAVSAHSGTELDASLLADFRAHVPLSNYDSYKPFVDKFNAQPCKEEDVMNMFSPGFPDFFALSSATSGSNPKMLPKYNHNARLGIPSRPLLYTDNKDPIAALICTTYRDVKVVKRASGEVVQRILVCIVSGGLLRRSLGLGWHIDDESRMSIAMSGAAAPWAATVIEYVPSFLTIHGLFFLAHRNVCFFCTIFATQFVDLIRCIDEHWDMLVSCIRDGTLPDVQGIDHVREYLQAHFHPNPERAAELLEIGPPFSFKGWFARVWPKADRLVTICSGPFATVLPKVRSILGPNVSIRSSGYGCSEGAFGVPHDVNTLDEFVLQSDDIVEFLDVSLDATHENLSQAWEVEVGKHYEPILTTRDGLWRYRLGDVLYIIGFHPESKSPLFKVAGRRSLIIRFPFTQIIDDQLLVAIQGLTSEDIVRVHEFTTVLDDSALLPAVGFFIELAGPLGPNAHVAPQKLLDALAANNNELQPALELGKMRLPTIRIVKAGTFAEYRRWKGERVNVASGQIKVPVVLLDPAAREWISERVVQEL</sequence>
<comment type="caution">
    <text evidence="2">The sequence shown here is derived from an EMBL/GenBank/DDBJ whole genome shotgun (WGS) entry which is preliminary data.</text>
</comment>
<dbReference type="InterPro" id="IPR004993">
    <property type="entry name" value="GH3"/>
</dbReference>
<reference evidence="2" key="1">
    <citation type="submission" date="2019-10" db="EMBL/GenBank/DDBJ databases">
        <authorList>
            <consortium name="DOE Joint Genome Institute"/>
            <person name="Kuo A."/>
            <person name="Miyauchi S."/>
            <person name="Kiss E."/>
            <person name="Drula E."/>
            <person name="Kohler A."/>
            <person name="Sanchez-Garcia M."/>
            <person name="Andreopoulos B."/>
            <person name="Barry K.W."/>
            <person name="Bonito G."/>
            <person name="Buee M."/>
            <person name="Carver A."/>
            <person name="Chen C."/>
            <person name="Cichocki N."/>
            <person name="Clum A."/>
            <person name="Culley D."/>
            <person name="Crous P.W."/>
            <person name="Fauchery L."/>
            <person name="Girlanda M."/>
            <person name="Hayes R."/>
            <person name="Keri Z."/>
            <person name="LaButti K."/>
            <person name="Lipzen A."/>
            <person name="Lombard V."/>
            <person name="Magnuson J."/>
            <person name="Maillard F."/>
            <person name="Morin E."/>
            <person name="Murat C."/>
            <person name="Nolan M."/>
            <person name="Ohm R."/>
            <person name="Pangilinan J."/>
            <person name="Pereira M."/>
            <person name="Perotto S."/>
            <person name="Peter M."/>
            <person name="Riley R."/>
            <person name="Sitrit Y."/>
            <person name="Stielow B."/>
            <person name="Szollosi G."/>
            <person name="Zifcakova L."/>
            <person name="Stursova M."/>
            <person name="Spatafora J.W."/>
            <person name="Tedersoo L."/>
            <person name="Vaario L.-M."/>
            <person name="Yamada A."/>
            <person name="Yan M."/>
            <person name="Wang P."/>
            <person name="Xu J."/>
            <person name="Bruns T."/>
            <person name="Baldrian P."/>
            <person name="Vilgalys R."/>
            <person name="Henrissat B."/>
            <person name="Grigoriev I.V."/>
            <person name="Hibbett D."/>
            <person name="Nagy L.G."/>
            <person name="Martin F.M."/>
        </authorList>
    </citation>
    <scope>NUCLEOTIDE SEQUENCE</scope>
    <source>
        <strain evidence="2">BED1</strain>
    </source>
</reference>
<dbReference type="AlphaFoldDB" id="A0AAD4C101"/>
<dbReference type="Pfam" id="PF03321">
    <property type="entry name" value="GH3"/>
    <property type="match status" value="1"/>
</dbReference>
<accession>A0AAD4C101</accession>
<dbReference type="PANTHER" id="PTHR31901">
    <property type="entry name" value="GH3 DOMAIN-CONTAINING PROTEIN"/>
    <property type="match status" value="1"/>
</dbReference>
<proteinExistence type="predicted"/>
<dbReference type="Proteomes" id="UP001194468">
    <property type="component" value="Unassembled WGS sequence"/>
</dbReference>
<gene>
    <name evidence="2" type="ORF">L210DRAFT_3531805</name>
</gene>
<dbReference type="PANTHER" id="PTHR31901:SF9">
    <property type="entry name" value="GH3 DOMAIN-CONTAINING PROTEIN"/>
    <property type="match status" value="1"/>
</dbReference>
<feature type="domain" description="GH3 middle" evidence="1">
    <location>
        <begin position="375"/>
        <end position="440"/>
    </location>
</feature>
<evidence type="ECO:0000259" key="1">
    <source>
        <dbReference type="Pfam" id="PF23571"/>
    </source>
</evidence>
<name>A0AAD4C101_BOLED</name>
<dbReference type="EMBL" id="WHUW01000006">
    <property type="protein sequence ID" value="KAF8445029.1"/>
    <property type="molecule type" value="Genomic_DNA"/>
</dbReference>
<protein>
    <submittedName>
        <fullName evidence="2">GH3 auxin-responsive promoter-domain-containing protein</fullName>
    </submittedName>
</protein>
<keyword evidence="3" id="KW-1185">Reference proteome</keyword>
<reference evidence="2" key="2">
    <citation type="journal article" date="2020" name="Nat. Commun.">
        <title>Large-scale genome sequencing of mycorrhizal fungi provides insights into the early evolution of symbiotic traits.</title>
        <authorList>
            <person name="Miyauchi S."/>
            <person name="Kiss E."/>
            <person name="Kuo A."/>
            <person name="Drula E."/>
            <person name="Kohler A."/>
            <person name="Sanchez-Garcia M."/>
            <person name="Morin E."/>
            <person name="Andreopoulos B."/>
            <person name="Barry K.W."/>
            <person name="Bonito G."/>
            <person name="Buee M."/>
            <person name="Carver A."/>
            <person name="Chen C."/>
            <person name="Cichocki N."/>
            <person name="Clum A."/>
            <person name="Culley D."/>
            <person name="Crous P.W."/>
            <person name="Fauchery L."/>
            <person name="Girlanda M."/>
            <person name="Hayes R.D."/>
            <person name="Keri Z."/>
            <person name="LaButti K."/>
            <person name="Lipzen A."/>
            <person name="Lombard V."/>
            <person name="Magnuson J."/>
            <person name="Maillard F."/>
            <person name="Murat C."/>
            <person name="Nolan M."/>
            <person name="Ohm R.A."/>
            <person name="Pangilinan J."/>
            <person name="Pereira M.F."/>
            <person name="Perotto S."/>
            <person name="Peter M."/>
            <person name="Pfister S."/>
            <person name="Riley R."/>
            <person name="Sitrit Y."/>
            <person name="Stielow J.B."/>
            <person name="Szollosi G."/>
            <person name="Zifcakova L."/>
            <person name="Stursova M."/>
            <person name="Spatafora J.W."/>
            <person name="Tedersoo L."/>
            <person name="Vaario L.M."/>
            <person name="Yamada A."/>
            <person name="Yan M."/>
            <person name="Wang P."/>
            <person name="Xu J."/>
            <person name="Bruns T."/>
            <person name="Baldrian P."/>
            <person name="Vilgalys R."/>
            <person name="Dunand C."/>
            <person name="Henrissat B."/>
            <person name="Grigoriev I.V."/>
            <person name="Hibbett D."/>
            <person name="Nagy L.G."/>
            <person name="Martin F.M."/>
        </authorList>
    </citation>
    <scope>NUCLEOTIDE SEQUENCE</scope>
    <source>
        <strain evidence="2">BED1</strain>
    </source>
</reference>
<evidence type="ECO:0000313" key="2">
    <source>
        <dbReference type="EMBL" id="KAF8445029.1"/>
    </source>
</evidence>
<organism evidence="2 3">
    <name type="scientific">Boletus edulis BED1</name>
    <dbReference type="NCBI Taxonomy" id="1328754"/>
    <lineage>
        <taxon>Eukaryota</taxon>
        <taxon>Fungi</taxon>
        <taxon>Dikarya</taxon>
        <taxon>Basidiomycota</taxon>
        <taxon>Agaricomycotina</taxon>
        <taxon>Agaricomycetes</taxon>
        <taxon>Agaricomycetidae</taxon>
        <taxon>Boletales</taxon>
        <taxon>Boletineae</taxon>
        <taxon>Boletaceae</taxon>
        <taxon>Boletoideae</taxon>
        <taxon>Boletus</taxon>
    </lineage>
</organism>
<dbReference type="GO" id="GO:0005737">
    <property type="term" value="C:cytoplasm"/>
    <property type="evidence" value="ECO:0007669"/>
    <property type="project" value="TreeGrafter"/>
</dbReference>
<evidence type="ECO:0000313" key="3">
    <source>
        <dbReference type="Proteomes" id="UP001194468"/>
    </source>
</evidence>